<feature type="signal peptide" evidence="1">
    <location>
        <begin position="1"/>
        <end position="20"/>
    </location>
</feature>
<accession>A0AAW3A512</accession>
<dbReference type="AlphaFoldDB" id="A0AAW3A512"/>
<evidence type="ECO:0000256" key="1">
    <source>
        <dbReference type="SAM" id="SignalP"/>
    </source>
</evidence>
<comment type="caution">
    <text evidence="2">The sequence shown here is derived from an EMBL/GenBank/DDBJ whole genome shotgun (WGS) entry which is preliminary data.</text>
</comment>
<dbReference type="Proteomes" id="UP001500131">
    <property type="component" value="Unassembled WGS sequence"/>
</dbReference>
<feature type="chain" id="PRO_5043699829" evidence="1">
    <location>
        <begin position="21"/>
        <end position="117"/>
    </location>
</feature>
<keyword evidence="1" id="KW-0732">Signal</keyword>
<proteinExistence type="predicted"/>
<keyword evidence="3" id="KW-1185">Reference proteome</keyword>
<sequence length="117" mass="13574">MRLILTFVRLTLDFTTSGKACDISVSVKELERLIDSDHLPELCERVMPSMAMVHFSEEPKLSTPNVCWQLNRLFPMMFGCCMESEWQLRHKHTRSQRSFMRRVAVVTEEVSTSHAAL</sequence>
<evidence type="ECO:0000313" key="3">
    <source>
        <dbReference type="Proteomes" id="UP001500131"/>
    </source>
</evidence>
<name>A0AAW3A512_9TRYP</name>
<protein>
    <submittedName>
        <fullName evidence="2">Uncharacterized protein</fullName>
    </submittedName>
</protein>
<evidence type="ECO:0000313" key="2">
    <source>
        <dbReference type="EMBL" id="KAL0498876.1"/>
    </source>
</evidence>
<dbReference type="EMBL" id="JBAMZK010000032">
    <property type="protein sequence ID" value="KAL0498876.1"/>
    <property type="molecule type" value="Genomic_DNA"/>
</dbReference>
<reference evidence="2 3" key="1">
    <citation type="submission" date="2024-02" db="EMBL/GenBank/DDBJ databases">
        <title>FIRST GENOME SEQUENCES OF Leishmania (Viannia) shawi, Leishmania (Viannia) lindenbergi AND Leishmania (Viannia) utingensis.</title>
        <authorList>
            <person name="Resadore F."/>
            <person name="Custodio M.G.F."/>
            <person name="Boite M.C."/>
            <person name="Cupolillo E."/>
            <person name="Ferreira G.E.M."/>
        </authorList>
    </citation>
    <scope>NUCLEOTIDE SEQUENCE [LARGE SCALE GENOMIC DNA]</scope>
    <source>
        <strain evidence="2 3">MHOM/BR/1966/M15733</strain>
    </source>
</reference>
<gene>
    <name evidence="2" type="ORF">Q4I31_005965</name>
</gene>
<organism evidence="2 3">
    <name type="scientific">Leishmania lindenbergi</name>
    <dbReference type="NCBI Taxonomy" id="651832"/>
    <lineage>
        <taxon>Eukaryota</taxon>
        <taxon>Discoba</taxon>
        <taxon>Euglenozoa</taxon>
        <taxon>Kinetoplastea</taxon>
        <taxon>Metakinetoplastina</taxon>
        <taxon>Trypanosomatida</taxon>
        <taxon>Trypanosomatidae</taxon>
        <taxon>Leishmaniinae</taxon>
        <taxon>Leishmania</taxon>
    </lineage>
</organism>